<dbReference type="RefSeq" id="WP_000627707.1">
    <property type="nucleotide sequence ID" value="NZ_AP014833.1"/>
</dbReference>
<evidence type="ECO:0000313" key="1">
    <source>
        <dbReference type="EMBL" id="AAP27547.1"/>
    </source>
</evidence>
<protein>
    <submittedName>
        <fullName evidence="1">Conserved domain protein</fullName>
    </submittedName>
</protein>
<dbReference type="AlphaFoldDB" id="A0A6H3AK34"/>
<accession>A0A6H3AK34</accession>
<dbReference type="GeneID" id="45023512"/>
<dbReference type="KEGG" id="banh:HYU01_18605"/>
<evidence type="ECO:0000313" key="2">
    <source>
        <dbReference type="Proteomes" id="UP000000427"/>
    </source>
</evidence>
<gene>
    <name evidence="1" type="ordered locus">BA_3809</name>
</gene>
<organism evidence="1 2">
    <name type="scientific">Bacillus anthracis</name>
    <name type="common">anthrax bacterium</name>
    <dbReference type="NCBI Taxonomy" id="1392"/>
    <lineage>
        <taxon>Bacteria</taxon>
        <taxon>Bacillati</taxon>
        <taxon>Bacillota</taxon>
        <taxon>Bacilli</taxon>
        <taxon>Bacillales</taxon>
        <taxon>Bacillaceae</taxon>
        <taxon>Bacillus</taxon>
        <taxon>Bacillus cereus group</taxon>
    </lineage>
</organism>
<dbReference type="Proteomes" id="UP000000427">
    <property type="component" value="Chromosome"/>
</dbReference>
<sequence length="79" mass="9531">MITFVGVLLTIKFTREESRREKLPEKINNIEECLDYIEDKLNEIEILTRVDMEEALCKRSFERTTQLFTIDDNYVNERK</sequence>
<dbReference type="KEGG" id="ban:BA_3809"/>
<dbReference type="EMBL" id="AE016879">
    <property type="protein sequence ID" value="AAP27547.1"/>
    <property type="molecule type" value="Genomic_DNA"/>
</dbReference>
<reference evidence="1 2" key="1">
    <citation type="journal article" date="2003" name="Nature">
        <title>The genome sequence of Bacillus anthracis Ames and comparison to closely related bacteria.</title>
        <authorList>
            <person name="Read T.D."/>
            <person name="Peterson S.N."/>
            <person name="Tourasse N."/>
            <person name="Baillie L.W."/>
            <person name="Paulsen I.T."/>
            <person name="Nelson K.E."/>
            <person name="Tettelin H."/>
            <person name="Fouts D.E."/>
            <person name="Eisen J.A."/>
            <person name="Gill S.R."/>
            <person name="Holtzapple E.K."/>
            <person name="Okstad O.A."/>
            <person name="Helgason E."/>
            <person name="Rilstone J."/>
            <person name="Wu M."/>
            <person name="Kolonay J.F."/>
            <person name="Beanan M.J."/>
            <person name="Dodson R.J."/>
            <person name="Brinkac L.M."/>
            <person name="Gwinn M."/>
            <person name="DeBoy R.T."/>
            <person name="Madpu R."/>
            <person name="Daugherty S.C."/>
            <person name="Durkin A.S."/>
            <person name="Haft D.H."/>
            <person name="Nelson W.C."/>
            <person name="Peterson J.D."/>
            <person name="Pop M."/>
            <person name="Khouri H.M."/>
            <person name="Radune D."/>
            <person name="Benton J.L."/>
            <person name="Mahamoud Y."/>
            <person name="Jiang L."/>
            <person name="Hance I.R."/>
            <person name="Weidman J.F."/>
            <person name="Berry K.J."/>
            <person name="Plaut R.D."/>
            <person name="Wolf A.M."/>
            <person name="Watkins K.L."/>
            <person name="Nierman W.C."/>
            <person name="Hazen A."/>
            <person name="Cline R."/>
            <person name="Redmond C."/>
            <person name="Thwaite J.E."/>
            <person name="White O."/>
            <person name="Salzberg S.L."/>
            <person name="Thomason B."/>
            <person name="Friedlander A.M."/>
            <person name="Koehler T.M."/>
            <person name="Hanna P.C."/>
            <person name="Kolsto A.B."/>
            <person name="Fraser C.M."/>
        </authorList>
    </citation>
    <scope>NUCLEOTIDE SEQUENCE [LARGE SCALE GENOMIC DNA]</scope>
    <source>
        <strain evidence="2">Ames / isolate Porton</strain>
    </source>
</reference>
<proteinExistence type="predicted"/>
<name>A0A6H3AK34_BACAN</name>